<dbReference type="InterPro" id="IPR037064">
    <property type="entry name" value="Formiminotransferase_N_sf"/>
</dbReference>
<keyword evidence="2" id="KW-0456">Lyase</keyword>
<accession>A0A2P6S2Y7</accession>
<dbReference type="Gene3D" id="3.30.990.10">
    <property type="entry name" value="Formiminotransferase, N-terminal subdomain"/>
    <property type="match status" value="1"/>
</dbReference>
<dbReference type="InterPro" id="IPR012886">
    <property type="entry name" value="Formiminotransferase_N"/>
</dbReference>
<dbReference type="EMBL" id="PDCK01000040">
    <property type="protein sequence ID" value="PRQ53037.1"/>
    <property type="molecule type" value="Genomic_DNA"/>
</dbReference>
<dbReference type="GO" id="GO:0005542">
    <property type="term" value="F:folic acid binding"/>
    <property type="evidence" value="ECO:0007669"/>
    <property type="project" value="InterPro"/>
</dbReference>
<protein>
    <submittedName>
        <fullName evidence="2">Putative glutamate formimidoyltransferase, Formimidoyltetrahydrofolate cyclodeaminase</fullName>
        <ecNumber evidence="2">2.1.2.5</ecNumber>
        <ecNumber evidence="2">4.3.1.4</ecNumber>
    </submittedName>
</protein>
<dbReference type="GO" id="GO:0030409">
    <property type="term" value="F:glutamate formimidoyltransferase activity"/>
    <property type="evidence" value="ECO:0007669"/>
    <property type="project" value="UniProtKB-EC"/>
</dbReference>
<name>A0A2P6S2Y7_ROSCH</name>
<dbReference type="AlphaFoldDB" id="A0A2P6S2Y7"/>
<evidence type="ECO:0000313" key="3">
    <source>
        <dbReference type="Proteomes" id="UP000238479"/>
    </source>
</evidence>
<proteinExistence type="predicted"/>
<sequence>MDYNTACKDKKKKTIDQSMLLCCKLFISESRNLAVLDAIERAARLDPESVIVNKFEDRAYNRVRYTIVSYVLHDSTGSAIYSPLHQTVLAMAEAAFGAINLEQHSGAHPRLGVVDDIVFHPLARASLDEAAWLAKAVAVDIGNKFQGCSSISICCSTPYRQGS</sequence>
<organism evidence="2 3">
    <name type="scientific">Rosa chinensis</name>
    <name type="common">China rose</name>
    <dbReference type="NCBI Taxonomy" id="74649"/>
    <lineage>
        <taxon>Eukaryota</taxon>
        <taxon>Viridiplantae</taxon>
        <taxon>Streptophyta</taxon>
        <taxon>Embryophyta</taxon>
        <taxon>Tracheophyta</taxon>
        <taxon>Spermatophyta</taxon>
        <taxon>Magnoliopsida</taxon>
        <taxon>eudicotyledons</taxon>
        <taxon>Gunneridae</taxon>
        <taxon>Pentapetalae</taxon>
        <taxon>rosids</taxon>
        <taxon>fabids</taxon>
        <taxon>Rosales</taxon>
        <taxon>Rosaceae</taxon>
        <taxon>Rosoideae</taxon>
        <taxon>Rosoideae incertae sedis</taxon>
        <taxon>Rosa</taxon>
    </lineage>
</organism>
<dbReference type="OMA" id="INLEFHY"/>
<dbReference type="Gramene" id="PRQ53037">
    <property type="protein sequence ID" value="PRQ53037"/>
    <property type="gene ID" value="RchiOBHm_Chr2g0162061"/>
</dbReference>
<dbReference type="Pfam" id="PF07837">
    <property type="entry name" value="FTCD_N"/>
    <property type="match status" value="1"/>
</dbReference>
<dbReference type="PANTHER" id="PTHR12234:SF5">
    <property type="entry name" value="PUTATIVE, EXPRESSED-RELATED"/>
    <property type="match status" value="1"/>
</dbReference>
<reference evidence="2 3" key="1">
    <citation type="journal article" date="2018" name="Nat. Genet.">
        <title>The Rosa genome provides new insights in the design of modern roses.</title>
        <authorList>
            <person name="Bendahmane M."/>
        </authorList>
    </citation>
    <scope>NUCLEOTIDE SEQUENCE [LARGE SCALE GENOMIC DNA]</scope>
    <source>
        <strain evidence="3">cv. Old Blush</strain>
    </source>
</reference>
<feature type="domain" description="Formiminotransferase N-terminal subdomain" evidence="1">
    <location>
        <begin position="19"/>
        <end position="157"/>
    </location>
</feature>
<evidence type="ECO:0000259" key="1">
    <source>
        <dbReference type="SMART" id="SM01222"/>
    </source>
</evidence>
<gene>
    <name evidence="2" type="ORF">RchiOBHm_Chr2g0162061</name>
</gene>
<evidence type="ECO:0000313" key="2">
    <source>
        <dbReference type="EMBL" id="PRQ53037.1"/>
    </source>
</evidence>
<dbReference type="Proteomes" id="UP000238479">
    <property type="component" value="Chromosome 2"/>
</dbReference>
<dbReference type="STRING" id="74649.A0A2P6S2Y7"/>
<dbReference type="GO" id="GO:0030412">
    <property type="term" value="F:formimidoyltetrahydrofolate cyclodeaminase activity"/>
    <property type="evidence" value="ECO:0007669"/>
    <property type="project" value="UniProtKB-EC"/>
</dbReference>
<dbReference type="EC" id="2.1.2.5" evidence="2"/>
<dbReference type="PANTHER" id="PTHR12234">
    <property type="entry name" value="FORMIMINOTRANSFERASE-CYCLODEAMINASE"/>
    <property type="match status" value="1"/>
</dbReference>
<dbReference type="SUPFAM" id="SSF55116">
    <property type="entry name" value="Formiminotransferase domain of formiminotransferase-cyclodeaminase"/>
    <property type="match status" value="1"/>
</dbReference>
<dbReference type="InterPro" id="IPR022384">
    <property type="entry name" value="FormiminoTrfase_cat_dom_sf"/>
</dbReference>
<dbReference type="EC" id="4.3.1.4" evidence="2"/>
<keyword evidence="3" id="KW-1185">Reference proteome</keyword>
<dbReference type="SMART" id="SM01222">
    <property type="entry name" value="FTCD_N"/>
    <property type="match status" value="1"/>
</dbReference>
<comment type="caution">
    <text evidence="2">The sequence shown here is derived from an EMBL/GenBank/DDBJ whole genome shotgun (WGS) entry which is preliminary data.</text>
</comment>
<keyword evidence="2" id="KW-0808">Transferase</keyword>
<dbReference type="InterPro" id="IPR051623">
    <property type="entry name" value="FTCD"/>
</dbReference>